<feature type="domain" description="MULE transposase" evidence="2">
    <location>
        <begin position="434"/>
        <end position="530"/>
    </location>
</feature>
<feature type="compositionally biased region" description="Basic residues" evidence="1">
    <location>
        <begin position="814"/>
        <end position="823"/>
    </location>
</feature>
<dbReference type="EMBL" id="JAUUTY010000003">
    <property type="protein sequence ID" value="KAK1666164.1"/>
    <property type="molecule type" value="Genomic_DNA"/>
</dbReference>
<feature type="domain" description="PB1-like" evidence="3">
    <location>
        <begin position="30"/>
        <end position="129"/>
    </location>
</feature>
<proteinExistence type="predicted"/>
<feature type="compositionally biased region" description="Basic and acidic residues" evidence="1">
    <location>
        <begin position="891"/>
        <end position="902"/>
    </location>
</feature>
<keyword evidence="5" id="KW-1185">Reference proteome</keyword>
<reference evidence="4" key="1">
    <citation type="submission" date="2023-07" db="EMBL/GenBank/DDBJ databases">
        <title>A chromosome-level genome assembly of Lolium multiflorum.</title>
        <authorList>
            <person name="Chen Y."/>
            <person name="Copetti D."/>
            <person name="Kolliker R."/>
            <person name="Studer B."/>
        </authorList>
    </citation>
    <scope>NUCLEOTIDE SEQUENCE</scope>
    <source>
        <strain evidence="4">02402/16</strain>
        <tissue evidence="4">Leaf</tissue>
    </source>
</reference>
<dbReference type="Pfam" id="PF26130">
    <property type="entry name" value="PB1-like"/>
    <property type="match status" value="1"/>
</dbReference>
<gene>
    <name evidence="4" type="ORF">QYE76_054323</name>
</gene>
<feature type="region of interest" description="Disordered" evidence="1">
    <location>
        <begin position="160"/>
        <end position="215"/>
    </location>
</feature>
<dbReference type="AlphaFoldDB" id="A0AAD8SYL3"/>
<evidence type="ECO:0000256" key="1">
    <source>
        <dbReference type="SAM" id="MobiDB-lite"/>
    </source>
</evidence>
<accession>A0AAD8SYL3</accession>
<name>A0AAD8SYL3_LOLMU</name>
<dbReference type="Pfam" id="PF10551">
    <property type="entry name" value="MULE"/>
    <property type="match status" value="1"/>
</dbReference>
<evidence type="ECO:0000259" key="2">
    <source>
        <dbReference type="Pfam" id="PF10551"/>
    </source>
</evidence>
<dbReference type="PANTHER" id="PTHR31973:SF191">
    <property type="entry name" value="OS05G0489400 PROTEIN"/>
    <property type="match status" value="1"/>
</dbReference>
<protein>
    <submittedName>
        <fullName evidence="4">Uncharacterized protein</fullName>
    </submittedName>
</protein>
<feature type="compositionally biased region" description="Acidic residues" evidence="1">
    <location>
        <begin position="202"/>
        <end position="215"/>
    </location>
</feature>
<feature type="compositionally biased region" description="Acidic residues" evidence="1">
    <location>
        <begin position="168"/>
        <end position="180"/>
    </location>
</feature>
<feature type="compositionally biased region" description="Basic and acidic residues" evidence="1">
    <location>
        <begin position="801"/>
        <end position="813"/>
    </location>
</feature>
<feature type="compositionally biased region" description="Acidic residues" evidence="1">
    <location>
        <begin position="867"/>
        <end position="890"/>
    </location>
</feature>
<evidence type="ECO:0000259" key="3">
    <source>
        <dbReference type="Pfam" id="PF26130"/>
    </source>
</evidence>
<dbReference type="InterPro" id="IPR058594">
    <property type="entry name" value="PB1-like_dom_pln"/>
</dbReference>
<evidence type="ECO:0000313" key="4">
    <source>
        <dbReference type="EMBL" id="KAK1666164.1"/>
    </source>
</evidence>
<comment type="caution">
    <text evidence="4">The sequence shown here is derived from an EMBL/GenBank/DDBJ whole genome shotgun (WGS) entry which is preliminary data.</text>
</comment>
<evidence type="ECO:0000313" key="5">
    <source>
        <dbReference type="Proteomes" id="UP001231189"/>
    </source>
</evidence>
<dbReference type="PANTHER" id="PTHR31973">
    <property type="entry name" value="POLYPROTEIN, PUTATIVE-RELATED"/>
    <property type="match status" value="1"/>
</dbReference>
<feature type="compositionally biased region" description="Basic and acidic residues" evidence="1">
    <location>
        <begin position="824"/>
        <end position="837"/>
    </location>
</feature>
<organism evidence="4 5">
    <name type="scientific">Lolium multiflorum</name>
    <name type="common">Italian ryegrass</name>
    <name type="synonym">Lolium perenne subsp. multiflorum</name>
    <dbReference type="NCBI Taxonomy" id="4521"/>
    <lineage>
        <taxon>Eukaryota</taxon>
        <taxon>Viridiplantae</taxon>
        <taxon>Streptophyta</taxon>
        <taxon>Embryophyta</taxon>
        <taxon>Tracheophyta</taxon>
        <taxon>Spermatophyta</taxon>
        <taxon>Magnoliopsida</taxon>
        <taxon>Liliopsida</taxon>
        <taxon>Poales</taxon>
        <taxon>Poaceae</taxon>
        <taxon>BOP clade</taxon>
        <taxon>Pooideae</taxon>
        <taxon>Poodae</taxon>
        <taxon>Poeae</taxon>
        <taxon>Poeae Chloroplast Group 2 (Poeae type)</taxon>
        <taxon>Loliodinae</taxon>
        <taxon>Loliinae</taxon>
        <taxon>Lolium</taxon>
    </lineage>
</organism>
<dbReference type="InterPro" id="IPR018289">
    <property type="entry name" value="MULE_transposase_dom"/>
</dbReference>
<dbReference type="Proteomes" id="UP001231189">
    <property type="component" value="Unassembled WGS sequence"/>
</dbReference>
<feature type="region of interest" description="Disordered" evidence="1">
    <location>
        <begin position="735"/>
        <end position="912"/>
    </location>
</feature>
<sequence>MASPAVDLMPPRLRQRGAPDPEYGLCPNKFGVEIHHGGLFCGLGGNRDYIDEKVDYFDECDKETWCQEAIDYMLNQLGYPASWLEHVYWLETGYGITDGLRELIWERDAQKMAAAVSVHCKKLTVYVDHVDLLSSHELIDDVLEAKLPELPSVIISPVKKNRRRGEANGEEQEIADTDTDVEVKRADSDINDSDYQFSEGKEESDSDGDDDDYEKNVDADVENEQLGKKEAVQVWPDDGATDEAYLQSLCAENEVLRSYKPVIFNPNSDMADPIFKMGMAFSTMKEVRDAVAQYAIKNRWEKYIVKEFVGQHDCERVWNVKELTYVYLANKFIEFFRDNESVSIKAFGKHVQSQLNMLPTRFKLSKAKYAALEIIHGDEKLQYNSLWDYGEELRTRNPGTSFYLRTVGNPGIFSTCYFSLDACKRGFLKGCRPVICLDGTHIKNKYGGQLLTAVAIDGNDAIFPIAMAVVEVECYSSWKWFLTTLKDDLNIINTSPFTIMSDKQKGLIKAVMEVWVDSEHRFCVRHLWSNLNQHGWTGETLKNHLWRCARSTTVPQWESNMEKLKIDCPAAHAFLEQLPLNTWCRAFFSDFSKCDLLLNNACEVWNKMILDARELCVLSMWEQISHVISCLRHERMRPDLMVASCYQLETYVQAYSYNIYPISDKSEWTKTNGPDILPPYYDKKVGRSKWSRRKNPEELADGTKLSKHGVKMHCGYCRDPNHTKRNCGKYKADVAREQGVEEEDEVVQQPTTGQDEEVQQPATGQDEEVQQPATGQDEELQHPSVGEDEVVHQQGRKRTRKEQDHVEAADQPKKARRTRKPSLKVREQQEAAKAYEKLRKKSTTFDENGDIDDPSILAGKQQLPLPQEEEEVLQEEEEVLQEEEGAEQEEVEAKAAKKEEQMQQKVHHTAVG</sequence>